<dbReference type="AlphaFoldDB" id="A0A2T0T142"/>
<gene>
    <name evidence="1" type="ORF">LY71_12140</name>
</gene>
<sequence>MLGECVQVVATGIVGEDGRIPSRCLTALFPTGCLTDYRTMGLAADHVSPGRLTTIASWLLRAMTTTASSSVGFSSRCGVCGGTKM</sequence>
<evidence type="ECO:0000313" key="1">
    <source>
        <dbReference type="EMBL" id="PRY39371.1"/>
    </source>
</evidence>
<protein>
    <submittedName>
        <fullName evidence="1">Uncharacterized protein</fullName>
    </submittedName>
</protein>
<keyword evidence="2" id="KW-1185">Reference proteome</keyword>
<organism evidence="1 2">
    <name type="scientific">Geodermatophilus tzadiensis</name>
    <dbReference type="NCBI Taxonomy" id="1137988"/>
    <lineage>
        <taxon>Bacteria</taxon>
        <taxon>Bacillati</taxon>
        <taxon>Actinomycetota</taxon>
        <taxon>Actinomycetes</taxon>
        <taxon>Geodermatophilales</taxon>
        <taxon>Geodermatophilaceae</taxon>
        <taxon>Geodermatophilus</taxon>
    </lineage>
</organism>
<evidence type="ECO:0000313" key="2">
    <source>
        <dbReference type="Proteomes" id="UP000239210"/>
    </source>
</evidence>
<dbReference type="Proteomes" id="UP000239210">
    <property type="component" value="Unassembled WGS sequence"/>
</dbReference>
<accession>A0A2T0T142</accession>
<proteinExistence type="predicted"/>
<dbReference type="EMBL" id="PVTG01000021">
    <property type="protein sequence ID" value="PRY39371.1"/>
    <property type="molecule type" value="Genomic_DNA"/>
</dbReference>
<name>A0A2T0T142_9ACTN</name>
<comment type="caution">
    <text evidence="1">The sequence shown here is derived from an EMBL/GenBank/DDBJ whole genome shotgun (WGS) entry which is preliminary data.</text>
</comment>
<reference evidence="1 2" key="1">
    <citation type="submission" date="2018-03" db="EMBL/GenBank/DDBJ databases">
        <title>Genomic Encyclopedia of Archaeal and Bacterial Type Strains, Phase II (KMG-II): from individual species to whole genera.</title>
        <authorList>
            <person name="Goeker M."/>
        </authorList>
    </citation>
    <scope>NUCLEOTIDE SEQUENCE [LARGE SCALE GENOMIC DNA]</scope>
    <source>
        <strain evidence="1 2">DSM 45416</strain>
    </source>
</reference>